<dbReference type="InterPro" id="IPR004692">
    <property type="entry name" value="SecG"/>
</dbReference>
<dbReference type="NCBIfam" id="TIGR00810">
    <property type="entry name" value="secG"/>
    <property type="match status" value="1"/>
</dbReference>
<evidence type="ECO:0000256" key="9">
    <source>
        <dbReference type="ARBA" id="ARBA00023010"/>
    </source>
</evidence>
<keyword evidence="5" id="KW-0813">Transport</keyword>
<evidence type="ECO:0000256" key="6">
    <source>
        <dbReference type="ARBA" id="ARBA00022692"/>
    </source>
</evidence>
<accession>A0A1G4NWC1</accession>
<dbReference type="GO" id="GO:0009306">
    <property type="term" value="P:protein secretion"/>
    <property type="evidence" value="ECO:0007669"/>
    <property type="project" value="InterPro"/>
</dbReference>
<evidence type="ECO:0000256" key="10">
    <source>
        <dbReference type="ARBA" id="ARBA00023136"/>
    </source>
</evidence>
<name>A0A1G4NWC1_9FLOR</name>
<protein>
    <recommendedName>
        <fullName evidence="4">Probable protein-export membrane protein SecG</fullName>
    </recommendedName>
    <alternativeName>
        <fullName evidence="3">Probable protein-export membrane protein secG</fullName>
    </alternativeName>
</protein>
<dbReference type="AlphaFoldDB" id="A0A1G4NWC1"/>
<keyword evidence="6 12" id="KW-0812">Transmembrane</keyword>
<keyword evidence="9" id="KW-0811">Translocation</keyword>
<dbReference type="GO" id="GO:0016020">
    <property type="term" value="C:membrane"/>
    <property type="evidence" value="ECO:0007669"/>
    <property type="project" value="UniProtKB-SubCell"/>
</dbReference>
<evidence type="ECO:0000256" key="2">
    <source>
        <dbReference type="ARBA" id="ARBA00008445"/>
    </source>
</evidence>
<evidence type="ECO:0000256" key="12">
    <source>
        <dbReference type="SAM" id="Phobius"/>
    </source>
</evidence>
<keyword evidence="14" id="KW-0934">Plastid</keyword>
<reference evidence="14" key="2">
    <citation type="submission" date="2016-10" db="EMBL/GenBank/DDBJ databases">
        <authorList>
            <person name="de Groot N.N."/>
        </authorList>
    </citation>
    <scope>NUCLEOTIDE SEQUENCE</scope>
    <source>
        <strain evidence="14">H.1444</strain>
    </source>
</reference>
<reference evidence="14" key="1">
    <citation type="submission" date="2016-10" db="EMBL/GenBank/DDBJ databases">
        <title>Chloroplast genomes as a tool to resolve red algal phylogenies: a case study in the Nemaliales.</title>
        <authorList>
            <person name="Costa J.F."/>
            <person name="Lin S.M."/>
            <person name="Macaya E.C."/>
            <person name="Fernandez-Garcia C."/>
            <person name="Verbruggen H."/>
        </authorList>
    </citation>
    <scope>NUCLEOTIDE SEQUENCE</scope>
    <source>
        <strain evidence="14">H.1444</strain>
    </source>
</reference>
<sequence>MKFLWYFTTIILIVLILISNPKAEGLGILGGRSQLFSNTRQATTVLEGVIWTIIILFLSLTTILAMHYEQ</sequence>
<keyword evidence="8 12" id="KW-1133">Transmembrane helix</keyword>
<evidence type="ECO:0000256" key="5">
    <source>
        <dbReference type="ARBA" id="ARBA00022448"/>
    </source>
</evidence>
<organism evidence="14">
    <name type="scientific">Nemalion sp. H.1444</name>
    <dbReference type="NCBI Taxonomy" id="1907586"/>
    <lineage>
        <taxon>Eukaryota</taxon>
        <taxon>Rhodophyta</taxon>
        <taxon>Florideophyceae</taxon>
        <taxon>Nemaliophycidae</taxon>
        <taxon>Nemaliales</taxon>
        <taxon>Nemaliaceae</taxon>
        <taxon>Nemalion</taxon>
    </lineage>
</organism>
<keyword evidence="14" id="KW-0150">Chloroplast</keyword>
<evidence type="ECO:0000256" key="3">
    <source>
        <dbReference type="ARBA" id="ARBA00013657"/>
    </source>
</evidence>
<comment type="similarity">
    <text evidence="2">Belongs to the SecG family.</text>
</comment>
<gene>
    <name evidence="14" type="primary">secG</name>
    <name evidence="14" type="ORF">H1444_141</name>
</gene>
<evidence type="ECO:0000256" key="7">
    <source>
        <dbReference type="ARBA" id="ARBA00022927"/>
    </source>
</evidence>
<keyword evidence="10 12" id="KW-0472">Membrane</keyword>
<feature type="chain" id="PRO_5009237439" description="Probable protein-export membrane protein SecG" evidence="13">
    <location>
        <begin position="26"/>
        <end position="70"/>
    </location>
</feature>
<evidence type="ECO:0000256" key="13">
    <source>
        <dbReference type="SAM" id="SignalP"/>
    </source>
</evidence>
<comment type="subcellular location">
    <subcellularLocation>
        <location evidence="1">Membrane</location>
        <topology evidence="1">Multi-pass membrane protein</topology>
    </subcellularLocation>
</comment>
<feature type="signal peptide" evidence="13">
    <location>
        <begin position="1"/>
        <end position="25"/>
    </location>
</feature>
<keyword evidence="13" id="KW-0732">Signal</keyword>
<evidence type="ECO:0000256" key="1">
    <source>
        <dbReference type="ARBA" id="ARBA00004141"/>
    </source>
</evidence>
<evidence type="ECO:0000256" key="11">
    <source>
        <dbReference type="ARBA" id="ARBA00025638"/>
    </source>
</evidence>
<comment type="function">
    <text evidence="11">Involved in protein export. Participates in an early event of protein translocation across the chloroplast thylakoid membrane.</text>
</comment>
<keyword evidence="7" id="KW-0653">Protein transport</keyword>
<dbReference type="GO" id="GO:0015450">
    <property type="term" value="F:protein-transporting ATPase activity"/>
    <property type="evidence" value="ECO:0007669"/>
    <property type="project" value="InterPro"/>
</dbReference>
<proteinExistence type="inferred from homology"/>
<evidence type="ECO:0000256" key="8">
    <source>
        <dbReference type="ARBA" id="ARBA00022989"/>
    </source>
</evidence>
<feature type="transmembrane region" description="Helical" evidence="12">
    <location>
        <begin position="49"/>
        <end position="68"/>
    </location>
</feature>
<evidence type="ECO:0000313" key="14">
    <source>
        <dbReference type="EMBL" id="SCW23003.1"/>
    </source>
</evidence>
<geneLocation type="chloroplast" evidence="14"/>
<dbReference type="Pfam" id="PF03840">
    <property type="entry name" value="SecG"/>
    <property type="match status" value="1"/>
</dbReference>
<evidence type="ECO:0000256" key="4">
    <source>
        <dbReference type="ARBA" id="ARBA00015435"/>
    </source>
</evidence>
<dbReference type="EMBL" id="LT622871">
    <property type="protein sequence ID" value="SCW23003.1"/>
    <property type="molecule type" value="Genomic_DNA"/>
</dbReference>